<dbReference type="EMBL" id="ACOP02000073">
    <property type="protein sequence ID" value="EEU95808.1"/>
    <property type="molecule type" value="Genomic_DNA"/>
</dbReference>
<accession>C7H8V3</accession>
<evidence type="ECO:0000313" key="2">
    <source>
        <dbReference type="Proteomes" id="UP000004619"/>
    </source>
</evidence>
<reference evidence="1" key="1">
    <citation type="submission" date="2009-08" db="EMBL/GenBank/DDBJ databases">
        <authorList>
            <person name="Weinstock G."/>
            <person name="Sodergren E."/>
            <person name="Clifton S."/>
            <person name="Fulton L."/>
            <person name="Fulton B."/>
            <person name="Courtney L."/>
            <person name="Fronick C."/>
            <person name="Harrison M."/>
            <person name="Strong C."/>
            <person name="Farmer C."/>
            <person name="Delahaunty K."/>
            <person name="Markovic C."/>
            <person name="Hall O."/>
            <person name="Minx P."/>
            <person name="Tomlinson C."/>
            <person name="Mitreva M."/>
            <person name="Nelson J."/>
            <person name="Hou S."/>
            <person name="Wollam A."/>
            <person name="Pepin K.H."/>
            <person name="Johnson M."/>
            <person name="Bhonagiri V."/>
            <person name="Nash W.E."/>
            <person name="Warren W."/>
            <person name="Chinwalla A."/>
            <person name="Mardis E.R."/>
            <person name="Wilson R.K."/>
        </authorList>
    </citation>
    <scope>NUCLEOTIDE SEQUENCE [LARGE SCALE GENOMIC DNA]</scope>
    <source>
        <strain evidence="1">A2-165</strain>
    </source>
</reference>
<gene>
    <name evidence="1" type="ORF">FAEPRAA2165_02747</name>
</gene>
<evidence type="ECO:0000313" key="1">
    <source>
        <dbReference type="EMBL" id="EEU95808.1"/>
    </source>
</evidence>
<dbReference type="Proteomes" id="UP000004619">
    <property type="component" value="Unassembled WGS sequence"/>
</dbReference>
<name>C7H8V3_FAED2</name>
<protein>
    <submittedName>
        <fullName evidence="1">Uncharacterized protein</fullName>
    </submittedName>
</protein>
<dbReference type="AlphaFoldDB" id="C7H8V3"/>
<organism evidence="1 2">
    <name type="scientific">Faecalibacterium duncaniae (strain DSM 17677 / JCM 31915 / A2-165)</name>
    <name type="common">Faecalibacterium prausnitzii</name>
    <dbReference type="NCBI Taxonomy" id="411483"/>
    <lineage>
        <taxon>Bacteria</taxon>
        <taxon>Bacillati</taxon>
        <taxon>Bacillota</taxon>
        <taxon>Clostridia</taxon>
        <taxon>Eubacteriales</taxon>
        <taxon>Oscillospiraceae</taxon>
        <taxon>Faecalibacterium</taxon>
    </lineage>
</organism>
<proteinExistence type="predicted"/>
<sequence length="108" mass="12351">MSTGNFKFFRNLCCGPPAPVFPLWDTQLHPESTKYYQSCVLGLFSLFCSPRFPFLLMKSLQTAKILNKICYIYKNLLFPLVDFGTFLCIMVNRRIRICISSSPALPIG</sequence>
<keyword evidence="2" id="KW-1185">Reference proteome</keyword>
<comment type="caution">
    <text evidence="1">The sequence shown here is derived from an EMBL/GenBank/DDBJ whole genome shotgun (WGS) entry which is preliminary data.</text>
</comment>
<dbReference type="HOGENOM" id="CLU_2193077_0_0_9"/>